<dbReference type="Gene3D" id="3.90.220.20">
    <property type="entry name" value="DNA methylase specificity domains"/>
    <property type="match status" value="2"/>
</dbReference>
<dbReference type="GO" id="GO:0009307">
    <property type="term" value="P:DNA restriction-modification system"/>
    <property type="evidence" value="ECO:0007669"/>
    <property type="project" value="UniProtKB-KW"/>
</dbReference>
<protein>
    <submittedName>
        <fullName evidence="6">Type I restriction modification DNA specificity domain protein</fullName>
    </submittedName>
</protein>
<accession>A0A399ERA9</accession>
<keyword evidence="3" id="KW-0238">DNA-binding</keyword>
<evidence type="ECO:0000256" key="2">
    <source>
        <dbReference type="ARBA" id="ARBA00022747"/>
    </source>
</evidence>
<evidence type="ECO:0000259" key="5">
    <source>
        <dbReference type="Pfam" id="PF01420"/>
    </source>
</evidence>
<dbReference type="EMBL" id="QWKZ01000036">
    <property type="protein sequence ID" value="RIH86103.1"/>
    <property type="molecule type" value="Genomic_DNA"/>
</dbReference>
<dbReference type="OrthoDB" id="9816225at2"/>
<dbReference type="PANTHER" id="PTHR30408">
    <property type="entry name" value="TYPE-1 RESTRICTION ENZYME ECOKI SPECIFICITY PROTEIN"/>
    <property type="match status" value="1"/>
</dbReference>
<feature type="domain" description="Type I restriction modification DNA specificity" evidence="5">
    <location>
        <begin position="24"/>
        <end position="178"/>
    </location>
</feature>
<dbReference type="PANTHER" id="PTHR30408:SF12">
    <property type="entry name" value="TYPE I RESTRICTION ENZYME MJAVIII SPECIFICITY SUBUNIT"/>
    <property type="match status" value="1"/>
</dbReference>
<feature type="region of interest" description="Disordered" evidence="4">
    <location>
        <begin position="446"/>
        <end position="468"/>
    </location>
</feature>
<keyword evidence="2" id="KW-0680">Restriction system</keyword>
<evidence type="ECO:0000256" key="4">
    <source>
        <dbReference type="SAM" id="MobiDB-lite"/>
    </source>
</evidence>
<reference evidence="6 7" key="1">
    <citation type="submission" date="2018-08" db="EMBL/GenBank/DDBJ databases">
        <title>Meiothermus luteus KCTC 52599 genome sequencing project.</title>
        <authorList>
            <person name="Da Costa M.S."/>
            <person name="Albuquerque L."/>
            <person name="Raposo P."/>
            <person name="Froufe H.J.C."/>
            <person name="Barroso C.S."/>
            <person name="Egas C."/>
        </authorList>
    </citation>
    <scope>NUCLEOTIDE SEQUENCE [LARGE SCALE GENOMIC DNA]</scope>
    <source>
        <strain evidence="6 7">KCTC 52599</strain>
    </source>
</reference>
<dbReference type="Pfam" id="PF01420">
    <property type="entry name" value="Methylase_S"/>
    <property type="match status" value="2"/>
</dbReference>
<dbReference type="InterPro" id="IPR000055">
    <property type="entry name" value="Restrct_endonuc_typeI_TRD"/>
</dbReference>
<proteinExistence type="inferred from homology"/>
<dbReference type="SUPFAM" id="SSF116734">
    <property type="entry name" value="DNA methylase specificity domain"/>
    <property type="match status" value="2"/>
</dbReference>
<dbReference type="GO" id="GO:0003677">
    <property type="term" value="F:DNA binding"/>
    <property type="evidence" value="ECO:0007669"/>
    <property type="project" value="UniProtKB-KW"/>
</dbReference>
<evidence type="ECO:0000313" key="6">
    <source>
        <dbReference type="EMBL" id="RIH86103.1"/>
    </source>
</evidence>
<evidence type="ECO:0000256" key="1">
    <source>
        <dbReference type="ARBA" id="ARBA00010923"/>
    </source>
</evidence>
<dbReference type="InterPro" id="IPR052021">
    <property type="entry name" value="Type-I_RS_S_subunit"/>
</dbReference>
<name>A0A399ERA9_9DEIN</name>
<dbReference type="CDD" id="cd17290">
    <property type="entry name" value="RMtype1_S_AleSS8ORF2795P_TRD1-CR1_like"/>
    <property type="match status" value="1"/>
</dbReference>
<dbReference type="RefSeq" id="WP_081698409.1">
    <property type="nucleotide sequence ID" value="NZ_QWKZ01000036.1"/>
</dbReference>
<organism evidence="6 7">
    <name type="scientific">Meiothermus luteus</name>
    <dbReference type="NCBI Taxonomy" id="2026184"/>
    <lineage>
        <taxon>Bacteria</taxon>
        <taxon>Thermotogati</taxon>
        <taxon>Deinococcota</taxon>
        <taxon>Deinococci</taxon>
        <taxon>Thermales</taxon>
        <taxon>Thermaceae</taxon>
        <taxon>Meiothermus</taxon>
    </lineage>
</organism>
<dbReference type="InterPro" id="IPR044946">
    <property type="entry name" value="Restrct_endonuc_typeI_TRD_sf"/>
</dbReference>
<dbReference type="Gene3D" id="1.10.287.1120">
    <property type="entry name" value="Bipartite methylase S protein"/>
    <property type="match status" value="1"/>
</dbReference>
<dbReference type="Proteomes" id="UP000265800">
    <property type="component" value="Unassembled WGS sequence"/>
</dbReference>
<comment type="similarity">
    <text evidence="1">Belongs to the type-I restriction system S methylase family.</text>
</comment>
<keyword evidence="7" id="KW-1185">Reference proteome</keyword>
<feature type="domain" description="Type I restriction modification DNA specificity" evidence="5">
    <location>
        <begin position="222"/>
        <end position="389"/>
    </location>
</feature>
<evidence type="ECO:0000313" key="7">
    <source>
        <dbReference type="Proteomes" id="UP000265800"/>
    </source>
</evidence>
<dbReference type="AlphaFoldDB" id="A0A399ERA9"/>
<gene>
    <name evidence="6" type="ORF">Mlute_01363</name>
</gene>
<comment type="caution">
    <text evidence="6">The sequence shown here is derived from an EMBL/GenBank/DDBJ whole genome shotgun (WGS) entry which is preliminary data.</text>
</comment>
<dbReference type="CDD" id="cd17267">
    <property type="entry name" value="RMtype1_S_EcoAO83I-TRD1-CR1_like"/>
    <property type="match status" value="1"/>
</dbReference>
<evidence type="ECO:0000256" key="3">
    <source>
        <dbReference type="ARBA" id="ARBA00023125"/>
    </source>
</evidence>
<sequence length="468" mass="52381">MIEGLKPYPAYKDSGVEWLGKVPAHWEVRRLKRICRLAYGDALATNVRQDGPVPVYGSNGRVGTHSIANTKAPCIVIGRKGSFGKVNLSCEPVFAIDTTFFVDSRFTTEEIHWLYYLLEWLRLDELSKDSAVPGLDREDAYKRIAAVPPLPEQTAIVRFLDWAERRILRVIRARQRQIKLLEEYKQALIHQAVTGKIDIRTGQPYPAYKPSGVEWLCEVPAHWEILPLKWLAKCYRNGATPPTTKNFYYMGGTIPWYSPSSFDSGEIVSAPIRFVSNAAIEDGVARLIHGPALLVIVIGATAGRMTLMEQDGTTNQQITAFELPYDWKTCVFLLRQLRFSESWLRENASTATIPILNTNIVTHLPCLLPPPKERCAIVEYLDAQTAKIDAVIAAARREIELLREYRERLIADVVTGKVDVREIAARLPEEPLEEGAELAALDEAETLAGGGEDEENLGLGAVEEEVEA</sequence>